<evidence type="ECO:0000256" key="2">
    <source>
        <dbReference type="ARBA" id="ARBA00022692"/>
    </source>
</evidence>
<keyword evidence="6" id="KW-0830">Ubiquinone</keyword>
<dbReference type="InterPro" id="IPR000537">
    <property type="entry name" value="UbiA_prenyltransferase"/>
</dbReference>
<feature type="transmembrane region" description="Helical" evidence="5">
    <location>
        <begin position="211"/>
        <end position="232"/>
    </location>
</feature>
<dbReference type="InterPro" id="IPR044878">
    <property type="entry name" value="UbiA_sf"/>
</dbReference>
<reference evidence="6" key="1">
    <citation type="journal article" date="2014" name="Int. J. Syst. Evol. Microbiol.">
        <title>Complete genome sequence of Corynebacterium casei LMG S-19264T (=DSM 44701T), isolated from a smear-ripened cheese.</title>
        <authorList>
            <consortium name="US DOE Joint Genome Institute (JGI-PGF)"/>
            <person name="Walter F."/>
            <person name="Albersmeier A."/>
            <person name="Kalinowski J."/>
            <person name="Ruckert C."/>
        </authorList>
    </citation>
    <scope>NUCLEOTIDE SEQUENCE</scope>
    <source>
        <strain evidence="6">CGMCC 4.7278</strain>
    </source>
</reference>
<protein>
    <submittedName>
        <fullName evidence="6">Ubiquinone biosynthesis protein UbiA</fullName>
    </submittedName>
</protein>
<dbReference type="GO" id="GO:0016765">
    <property type="term" value="F:transferase activity, transferring alkyl or aryl (other than methyl) groups"/>
    <property type="evidence" value="ECO:0007669"/>
    <property type="project" value="InterPro"/>
</dbReference>
<dbReference type="EMBL" id="BMMW01000004">
    <property type="protein sequence ID" value="GGK63082.1"/>
    <property type="molecule type" value="Genomic_DNA"/>
</dbReference>
<dbReference type="PANTHER" id="PTHR42723:SF1">
    <property type="entry name" value="CHLOROPHYLL SYNTHASE, CHLOROPLASTIC"/>
    <property type="match status" value="1"/>
</dbReference>
<reference evidence="6" key="2">
    <citation type="submission" date="2020-09" db="EMBL/GenBank/DDBJ databases">
        <authorList>
            <person name="Sun Q."/>
            <person name="Zhou Y."/>
        </authorList>
    </citation>
    <scope>NUCLEOTIDE SEQUENCE</scope>
    <source>
        <strain evidence="6">CGMCC 4.7278</strain>
    </source>
</reference>
<feature type="transmembrane region" description="Helical" evidence="5">
    <location>
        <begin position="244"/>
        <end position="263"/>
    </location>
</feature>
<name>A0A917QQI6_9NOCA</name>
<gene>
    <name evidence="6" type="ORF">GCM10011591_39180</name>
</gene>
<evidence type="ECO:0000256" key="5">
    <source>
        <dbReference type="SAM" id="Phobius"/>
    </source>
</evidence>
<sequence>MVPATLFTTAAWGYDGADVSRLPVLLAAAVVYFALYIYTFDLSNQLTGIEEDRLNKPHRPLVTGLVTPAGARTRLIVATVAFLVTGAATGVLEWALLWTAAWYFHNHMGGARRLWGKNLAMTAGTIAQLSAAWQLVTPLDSTAWRWILVIAVPLTLLVSLQDFRDLHGDHANRRRTLVMILGEPASRALMCACFAVYPALLYVVLYRHADLATTLCAIVVAILSEAIAVRILRLSGRRADNRTYVLYTLCYCVILASAIPALWHGG</sequence>
<comment type="subcellular location">
    <subcellularLocation>
        <location evidence="1">Membrane</location>
        <topology evidence="1">Multi-pass membrane protein</topology>
    </subcellularLocation>
</comment>
<feature type="transmembrane region" description="Helical" evidence="5">
    <location>
        <begin position="20"/>
        <end position="38"/>
    </location>
</feature>
<evidence type="ECO:0000256" key="1">
    <source>
        <dbReference type="ARBA" id="ARBA00004141"/>
    </source>
</evidence>
<keyword evidence="4 5" id="KW-0472">Membrane</keyword>
<proteinExistence type="predicted"/>
<feature type="transmembrane region" description="Helical" evidence="5">
    <location>
        <begin position="143"/>
        <end position="163"/>
    </location>
</feature>
<dbReference type="PANTHER" id="PTHR42723">
    <property type="entry name" value="CHLOROPHYLL SYNTHASE"/>
    <property type="match status" value="1"/>
</dbReference>
<dbReference type="Pfam" id="PF01040">
    <property type="entry name" value="UbiA"/>
    <property type="match status" value="1"/>
</dbReference>
<dbReference type="GO" id="GO:0016020">
    <property type="term" value="C:membrane"/>
    <property type="evidence" value="ECO:0007669"/>
    <property type="project" value="UniProtKB-SubCell"/>
</dbReference>
<organism evidence="6 7">
    <name type="scientific">Nocardia camponoti</name>
    <dbReference type="NCBI Taxonomy" id="1616106"/>
    <lineage>
        <taxon>Bacteria</taxon>
        <taxon>Bacillati</taxon>
        <taxon>Actinomycetota</taxon>
        <taxon>Actinomycetes</taxon>
        <taxon>Mycobacteriales</taxon>
        <taxon>Nocardiaceae</taxon>
        <taxon>Nocardia</taxon>
    </lineage>
</organism>
<dbReference type="InterPro" id="IPR050475">
    <property type="entry name" value="Prenyltransferase_related"/>
</dbReference>
<dbReference type="CDD" id="cd13965">
    <property type="entry name" value="PT_UbiA_3"/>
    <property type="match status" value="1"/>
</dbReference>
<dbReference type="RefSeq" id="WP_188830495.1">
    <property type="nucleotide sequence ID" value="NZ_BMMW01000004.1"/>
</dbReference>
<keyword evidence="3 5" id="KW-1133">Transmembrane helix</keyword>
<feature type="transmembrane region" description="Helical" evidence="5">
    <location>
        <begin position="184"/>
        <end position="205"/>
    </location>
</feature>
<feature type="transmembrane region" description="Helical" evidence="5">
    <location>
        <begin position="75"/>
        <end position="104"/>
    </location>
</feature>
<dbReference type="Proteomes" id="UP000612956">
    <property type="component" value="Unassembled WGS sequence"/>
</dbReference>
<dbReference type="Gene3D" id="1.10.357.140">
    <property type="entry name" value="UbiA prenyltransferase"/>
    <property type="match status" value="1"/>
</dbReference>
<evidence type="ECO:0000313" key="6">
    <source>
        <dbReference type="EMBL" id="GGK63082.1"/>
    </source>
</evidence>
<evidence type="ECO:0000313" key="7">
    <source>
        <dbReference type="Proteomes" id="UP000612956"/>
    </source>
</evidence>
<keyword evidence="2 5" id="KW-0812">Transmembrane</keyword>
<keyword evidence="7" id="KW-1185">Reference proteome</keyword>
<accession>A0A917QQI6</accession>
<evidence type="ECO:0000256" key="3">
    <source>
        <dbReference type="ARBA" id="ARBA00022989"/>
    </source>
</evidence>
<evidence type="ECO:0000256" key="4">
    <source>
        <dbReference type="ARBA" id="ARBA00023136"/>
    </source>
</evidence>
<comment type="caution">
    <text evidence="6">The sequence shown here is derived from an EMBL/GenBank/DDBJ whole genome shotgun (WGS) entry which is preliminary data.</text>
</comment>
<dbReference type="AlphaFoldDB" id="A0A917QQI6"/>